<evidence type="ECO:0000313" key="3">
    <source>
        <dbReference type="Proteomes" id="UP000658390"/>
    </source>
</evidence>
<reference evidence="2" key="1">
    <citation type="submission" date="2020-12" db="EMBL/GenBank/DDBJ databases">
        <title>Antibiotic resistance and phylogeny of Pseudomonas spp. isolated over three decades from chicken meat in the Norwegian food chain.</title>
        <authorList>
            <person name="Moen B."/>
        </authorList>
    </citation>
    <scope>NUCLEOTIDE SEQUENCE</scope>
    <source>
        <strain evidence="2">MF6762</strain>
    </source>
</reference>
<accession>A0A8I1KAS3</accession>
<keyword evidence="1" id="KW-0812">Transmembrane</keyword>
<name>A0A8I1KAS3_9PSED</name>
<dbReference type="EMBL" id="JAEKCZ010000034">
    <property type="protein sequence ID" value="MBJ2259725.1"/>
    <property type="molecule type" value="Genomic_DNA"/>
</dbReference>
<evidence type="ECO:0000313" key="2">
    <source>
        <dbReference type="EMBL" id="MBJ2259725.1"/>
    </source>
</evidence>
<organism evidence="2 3">
    <name type="scientific">Pseudomonas psychrophila</name>
    <dbReference type="NCBI Taxonomy" id="122355"/>
    <lineage>
        <taxon>Bacteria</taxon>
        <taxon>Pseudomonadati</taxon>
        <taxon>Pseudomonadota</taxon>
        <taxon>Gammaproteobacteria</taxon>
        <taxon>Pseudomonadales</taxon>
        <taxon>Pseudomonadaceae</taxon>
        <taxon>Pseudomonas</taxon>
    </lineage>
</organism>
<keyword evidence="1" id="KW-1133">Transmembrane helix</keyword>
<keyword evidence="1" id="KW-0472">Membrane</keyword>
<feature type="transmembrane region" description="Helical" evidence="1">
    <location>
        <begin position="6"/>
        <end position="25"/>
    </location>
</feature>
<feature type="transmembrane region" description="Helical" evidence="1">
    <location>
        <begin position="61"/>
        <end position="83"/>
    </location>
</feature>
<protein>
    <recommendedName>
        <fullName evidence="4">Holin</fullName>
    </recommendedName>
</protein>
<dbReference type="Proteomes" id="UP000658390">
    <property type="component" value="Unassembled WGS sequence"/>
</dbReference>
<sequence>MSVFELVSPALVWTFVVVSILAALVHHISGKHQKITPTIVVAVALSLWSGSEPYGEPVPGALTFVVTVSTVLQALAAGVAYWVRDVKV</sequence>
<proteinExistence type="predicted"/>
<dbReference type="AlphaFoldDB" id="A0A8I1KAS3"/>
<evidence type="ECO:0008006" key="4">
    <source>
        <dbReference type="Google" id="ProtNLM"/>
    </source>
</evidence>
<evidence type="ECO:0000256" key="1">
    <source>
        <dbReference type="SAM" id="Phobius"/>
    </source>
</evidence>
<gene>
    <name evidence="2" type="ORF">JFT45_24795</name>
</gene>
<comment type="caution">
    <text evidence="2">The sequence shown here is derived from an EMBL/GenBank/DDBJ whole genome shotgun (WGS) entry which is preliminary data.</text>
</comment>
<dbReference type="RefSeq" id="WP_198823050.1">
    <property type="nucleotide sequence ID" value="NZ_JAEKCZ010000034.1"/>
</dbReference>